<comment type="caution">
    <text evidence="2">The sequence shown here is derived from an EMBL/GenBank/DDBJ whole genome shotgun (WGS) entry which is preliminary data.</text>
</comment>
<reference evidence="2 3" key="1">
    <citation type="submission" date="2019-02" db="EMBL/GenBank/DDBJ databases">
        <title>Draft genome sequences of novel Actinobacteria.</title>
        <authorList>
            <person name="Sahin N."/>
            <person name="Ay H."/>
            <person name="Saygin H."/>
        </authorList>
    </citation>
    <scope>NUCLEOTIDE SEQUENCE [LARGE SCALE GENOMIC DNA]</scope>
    <source>
        <strain evidence="2 3">8K307</strain>
    </source>
</reference>
<dbReference type="InterPro" id="IPR034660">
    <property type="entry name" value="DinB/YfiT-like"/>
</dbReference>
<dbReference type="Proteomes" id="UP000295217">
    <property type="component" value="Unassembled WGS sequence"/>
</dbReference>
<name>A0A4R4ZYN3_9ACTN</name>
<accession>A0A4R4ZYN3</accession>
<keyword evidence="3" id="KW-1185">Reference proteome</keyword>
<evidence type="ECO:0000259" key="1">
    <source>
        <dbReference type="Pfam" id="PF11716"/>
    </source>
</evidence>
<evidence type="ECO:0000313" key="2">
    <source>
        <dbReference type="EMBL" id="TDD64155.1"/>
    </source>
</evidence>
<protein>
    <submittedName>
        <fullName evidence="2">Maleylpyruvate isomerase family mycothiol-dependent enzyme</fullName>
    </submittedName>
</protein>
<dbReference type="Gene3D" id="1.20.120.450">
    <property type="entry name" value="dinb family like domain"/>
    <property type="match status" value="1"/>
</dbReference>
<dbReference type="SUPFAM" id="SSF109854">
    <property type="entry name" value="DinB/YfiT-like putative metalloenzymes"/>
    <property type="match status" value="1"/>
</dbReference>
<dbReference type="InterPro" id="IPR024344">
    <property type="entry name" value="MDMPI_metal-binding"/>
</dbReference>
<dbReference type="EMBL" id="SMLB01000076">
    <property type="protein sequence ID" value="TDD64155.1"/>
    <property type="molecule type" value="Genomic_DNA"/>
</dbReference>
<sequence>MAKRIDPAAVWGAYRSGHEALRGWLAELPPEHWTGPSVLPGWTVADLAAHIALVADSVTATAAAPRGVAPHSLSEYLTTYAAAAADLSERTVAIAADAGHDKDRILAAVDERFQAATSTVDARGLDDVVLTTRRVPARQSDYLLTRVIEIAVHADDLARSVPSADPPTIPRD</sequence>
<dbReference type="NCBIfam" id="TIGR03083">
    <property type="entry name" value="maleylpyruvate isomerase family mycothiol-dependent enzyme"/>
    <property type="match status" value="1"/>
</dbReference>
<proteinExistence type="predicted"/>
<feature type="non-terminal residue" evidence="2">
    <location>
        <position position="172"/>
    </location>
</feature>
<dbReference type="GO" id="GO:0016853">
    <property type="term" value="F:isomerase activity"/>
    <property type="evidence" value="ECO:0007669"/>
    <property type="project" value="UniProtKB-KW"/>
</dbReference>
<keyword evidence="2" id="KW-0413">Isomerase</keyword>
<gene>
    <name evidence="2" type="ORF">E1262_29170</name>
</gene>
<organism evidence="2 3">
    <name type="scientific">Jiangella aurantiaca</name>
    <dbReference type="NCBI Taxonomy" id="2530373"/>
    <lineage>
        <taxon>Bacteria</taxon>
        <taxon>Bacillati</taxon>
        <taxon>Actinomycetota</taxon>
        <taxon>Actinomycetes</taxon>
        <taxon>Jiangellales</taxon>
        <taxon>Jiangellaceae</taxon>
        <taxon>Jiangella</taxon>
    </lineage>
</organism>
<dbReference type="RefSeq" id="WP_132107852.1">
    <property type="nucleotide sequence ID" value="NZ_SMLB01000076.1"/>
</dbReference>
<dbReference type="GO" id="GO:0046872">
    <property type="term" value="F:metal ion binding"/>
    <property type="evidence" value="ECO:0007669"/>
    <property type="project" value="InterPro"/>
</dbReference>
<dbReference type="AlphaFoldDB" id="A0A4R4ZYN3"/>
<keyword evidence="2" id="KW-0670">Pyruvate</keyword>
<evidence type="ECO:0000313" key="3">
    <source>
        <dbReference type="Proteomes" id="UP000295217"/>
    </source>
</evidence>
<dbReference type="Pfam" id="PF11716">
    <property type="entry name" value="MDMPI_N"/>
    <property type="match status" value="1"/>
</dbReference>
<dbReference type="InterPro" id="IPR017517">
    <property type="entry name" value="Maleyloyr_isom"/>
</dbReference>
<feature type="domain" description="Mycothiol-dependent maleylpyruvate isomerase metal-binding" evidence="1">
    <location>
        <begin position="15"/>
        <end position="158"/>
    </location>
</feature>
<dbReference type="OrthoDB" id="8481083at2"/>